<accession>A0A0P1AIH1</accession>
<dbReference type="GeneID" id="36405931"/>
<proteinExistence type="predicted"/>
<organism evidence="1 2">
    <name type="scientific">Plasmopara halstedii</name>
    <name type="common">Downy mildew of sunflower</name>
    <dbReference type="NCBI Taxonomy" id="4781"/>
    <lineage>
        <taxon>Eukaryota</taxon>
        <taxon>Sar</taxon>
        <taxon>Stramenopiles</taxon>
        <taxon>Oomycota</taxon>
        <taxon>Peronosporomycetes</taxon>
        <taxon>Peronosporales</taxon>
        <taxon>Peronosporaceae</taxon>
        <taxon>Plasmopara</taxon>
    </lineage>
</organism>
<evidence type="ECO:0000313" key="2">
    <source>
        <dbReference type="Proteomes" id="UP000054928"/>
    </source>
</evidence>
<protein>
    <submittedName>
        <fullName evidence="1">Uncharacterized protein</fullName>
    </submittedName>
</protein>
<name>A0A0P1AIH1_PLAHL</name>
<dbReference type="AlphaFoldDB" id="A0A0P1AIH1"/>
<evidence type="ECO:0000313" key="1">
    <source>
        <dbReference type="EMBL" id="CEG40692.1"/>
    </source>
</evidence>
<dbReference type="EMBL" id="CCYD01000523">
    <property type="protein sequence ID" value="CEG40692.1"/>
    <property type="molecule type" value="Genomic_DNA"/>
</dbReference>
<dbReference type="Proteomes" id="UP000054928">
    <property type="component" value="Unassembled WGS sequence"/>
</dbReference>
<sequence length="59" mass="6533">MGPRSSSVRFLLDDFLHFFKQDAYPFAPMNQDEVSIPNRSCVEQSPTSCKNLLAGSGVP</sequence>
<dbReference type="RefSeq" id="XP_024577061.1">
    <property type="nucleotide sequence ID" value="XM_024726378.1"/>
</dbReference>
<reference evidence="2" key="1">
    <citation type="submission" date="2014-09" db="EMBL/GenBank/DDBJ databases">
        <authorList>
            <person name="Sharma Rahul"/>
            <person name="Thines Marco"/>
        </authorList>
    </citation>
    <scope>NUCLEOTIDE SEQUENCE [LARGE SCALE GENOMIC DNA]</scope>
</reference>
<keyword evidence="2" id="KW-1185">Reference proteome</keyword>